<accession>A0A2S5A1K3</accession>
<sequence length="245" mass="25911">MIKIITIITKFIIAALMALLFSSCNPSFNLGNGIKGSGNLTTETRVADQDFKSIEVSSGIKVFVEQADIKSITVETDDNLQEHIITKIENGVLKIEANKGYNSTIPMVRVKMPIINGLSASSGSKINSSYTLTSNNIKANSSSGSLINIDIEADAITLESSSGSEIEARGKALKLETNSSSGSHINAKALMANEVFSQSSSGSSTSVYPILKLDAKVSSGSSIDYYKVPKTLSKDISSGGSIDEK</sequence>
<gene>
    <name evidence="2" type="ORF">C3L50_15235</name>
</gene>
<organism evidence="2 3">
    <name type="scientific">Flavobacterium alvei</name>
    <dbReference type="NCBI Taxonomy" id="2080416"/>
    <lineage>
        <taxon>Bacteria</taxon>
        <taxon>Pseudomonadati</taxon>
        <taxon>Bacteroidota</taxon>
        <taxon>Flavobacteriia</taxon>
        <taxon>Flavobacteriales</taxon>
        <taxon>Flavobacteriaceae</taxon>
        <taxon>Flavobacterium</taxon>
    </lineage>
</organism>
<name>A0A2S5A1K3_9FLAO</name>
<reference evidence="2 3" key="1">
    <citation type="submission" date="2018-01" db="EMBL/GenBank/DDBJ databases">
        <authorList>
            <person name="Gaut B.S."/>
            <person name="Morton B.R."/>
            <person name="Clegg M.T."/>
            <person name="Duvall M.R."/>
        </authorList>
    </citation>
    <scope>NUCLEOTIDE SEQUENCE [LARGE SCALE GENOMIC DNA]</scope>
    <source>
        <strain evidence="2 3">HR-AY</strain>
    </source>
</reference>
<dbReference type="Pfam" id="PF10988">
    <property type="entry name" value="DUF2807"/>
    <property type="match status" value="1"/>
</dbReference>
<dbReference type="AlphaFoldDB" id="A0A2S5A1K3"/>
<protein>
    <submittedName>
        <fullName evidence="2">DUF2807 domain-containing protein</fullName>
    </submittedName>
</protein>
<keyword evidence="3" id="KW-1185">Reference proteome</keyword>
<evidence type="ECO:0000259" key="1">
    <source>
        <dbReference type="Pfam" id="PF10988"/>
    </source>
</evidence>
<dbReference type="PROSITE" id="PS51257">
    <property type="entry name" value="PROKAR_LIPOPROTEIN"/>
    <property type="match status" value="1"/>
</dbReference>
<dbReference type="EMBL" id="PQVG01000011">
    <property type="protein sequence ID" value="POY36480.1"/>
    <property type="molecule type" value="Genomic_DNA"/>
</dbReference>
<dbReference type="InterPro" id="IPR021255">
    <property type="entry name" value="DUF2807"/>
</dbReference>
<dbReference type="Proteomes" id="UP000237310">
    <property type="component" value="Unassembled WGS sequence"/>
</dbReference>
<proteinExistence type="predicted"/>
<dbReference type="Gene3D" id="2.160.20.120">
    <property type="match status" value="1"/>
</dbReference>
<feature type="domain" description="Putative auto-transporter adhesin head GIN" evidence="1">
    <location>
        <begin position="50"/>
        <end position="229"/>
    </location>
</feature>
<evidence type="ECO:0000313" key="3">
    <source>
        <dbReference type="Proteomes" id="UP000237310"/>
    </source>
</evidence>
<dbReference type="OrthoDB" id="1422484at2"/>
<dbReference type="RefSeq" id="WP_103807047.1">
    <property type="nucleotide sequence ID" value="NZ_PQVG01000011.1"/>
</dbReference>
<comment type="caution">
    <text evidence="2">The sequence shown here is derived from an EMBL/GenBank/DDBJ whole genome shotgun (WGS) entry which is preliminary data.</text>
</comment>
<evidence type="ECO:0000313" key="2">
    <source>
        <dbReference type="EMBL" id="POY36480.1"/>
    </source>
</evidence>